<protein>
    <submittedName>
        <fullName evidence="1">Uncharacterized protein</fullName>
    </submittedName>
</protein>
<comment type="caution">
    <text evidence="1">The sequence shown here is derived from an EMBL/GenBank/DDBJ whole genome shotgun (WGS) entry which is preliminary data.</text>
</comment>
<dbReference type="AlphaFoldDB" id="A0A077QIJ1"/>
<evidence type="ECO:0000313" key="1">
    <source>
        <dbReference type="EMBL" id="CDH33349.1"/>
    </source>
</evidence>
<organism evidence="1">
    <name type="scientific">Xenorhabdus bovienii str. Intermedium</name>
    <dbReference type="NCBI Taxonomy" id="1379677"/>
    <lineage>
        <taxon>Bacteria</taxon>
        <taxon>Pseudomonadati</taxon>
        <taxon>Pseudomonadota</taxon>
        <taxon>Gammaproteobacteria</taxon>
        <taxon>Enterobacterales</taxon>
        <taxon>Morganellaceae</taxon>
        <taxon>Xenorhabdus</taxon>
    </lineage>
</organism>
<dbReference type="EMBL" id="CBTB010000182">
    <property type="protein sequence ID" value="CDH33349.1"/>
    <property type="molecule type" value="Genomic_DNA"/>
</dbReference>
<gene>
    <name evidence="1" type="ORF">XBI1_2620001</name>
</gene>
<dbReference type="RefSeq" id="WP_038188652.1">
    <property type="nucleotide sequence ID" value="NZ_CAWLWA010000184.1"/>
</dbReference>
<dbReference type="Proteomes" id="UP000028480">
    <property type="component" value="Unassembled WGS sequence"/>
</dbReference>
<reference evidence="1" key="1">
    <citation type="submission" date="2013-07" db="EMBL/GenBank/DDBJ databases">
        <title>Sub-species coevolution in mutualistic symbiosis.</title>
        <authorList>
            <person name="Murfin K."/>
            <person name="Klassen J."/>
            <person name="Lee M."/>
            <person name="Forst S."/>
            <person name="Stock P."/>
            <person name="Goodrich-Blair H."/>
        </authorList>
    </citation>
    <scope>NUCLEOTIDE SEQUENCE [LARGE SCALE GENOMIC DNA]</scope>
    <source>
        <strain evidence="1">Intermedium</strain>
    </source>
</reference>
<dbReference type="HOGENOM" id="CLU_2637232_0_0_6"/>
<name>A0A077QIJ1_XENBV</name>
<accession>A0A077QIJ1</accession>
<proteinExistence type="predicted"/>
<sequence length="77" mass="8634">MENRLIIPCGENSVSLGVPELKDYLRLIALNIEDSMREAGAIPGKDYTFVDIYKMAMQYVSTNTVVGGETVRFQTLF</sequence>